<dbReference type="GO" id="GO:0046820">
    <property type="term" value="F:4-amino-4-deoxychorismate synthase activity"/>
    <property type="evidence" value="ECO:0007669"/>
    <property type="project" value="TreeGrafter"/>
</dbReference>
<proteinExistence type="predicted"/>
<reference evidence="3 4" key="1">
    <citation type="submission" date="2008-06" db="EMBL/GenBank/DDBJ databases">
        <title>Complete sequence of Pelodictyon phaeoclathratiforme BU-1.</title>
        <authorList>
            <consortium name="US DOE Joint Genome Institute"/>
            <person name="Lucas S."/>
            <person name="Copeland A."/>
            <person name="Lapidus A."/>
            <person name="Glavina del Rio T."/>
            <person name="Dalin E."/>
            <person name="Tice H."/>
            <person name="Bruce D."/>
            <person name="Goodwin L."/>
            <person name="Pitluck S."/>
            <person name="Schmutz J."/>
            <person name="Larimer F."/>
            <person name="Land M."/>
            <person name="Hauser L."/>
            <person name="Kyrpides N."/>
            <person name="Mikhailova N."/>
            <person name="Liu Z."/>
            <person name="Li T."/>
            <person name="Zhao F."/>
            <person name="Overmann J."/>
            <person name="Bryant D.A."/>
            <person name="Richardson P."/>
        </authorList>
    </citation>
    <scope>NUCLEOTIDE SEQUENCE [LARGE SCALE GENOMIC DNA]</scope>
    <source>
        <strain evidence="4">DSM 5477 / BU-1</strain>
    </source>
</reference>
<dbReference type="Gene3D" id="3.30.470.10">
    <property type="match status" value="1"/>
</dbReference>
<dbReference type="InterPro" id="IPR005802">
    <property type="entry name" value="ADC_synth_comp_1"/>
</dbReference>
<dbReference type="InterPro" id="IPR043132">
    <property type="entry name" value="BCAT-like_C"/>
</dbReference>
<dbReference type="EMBL" id="CP001110">
    <property type="protein sequence ID" value="ACF42828.1"/>
    <property type="molecule type" value="Genomic_DNA"/>
</dbReference>
<dbReference type="Pfam" id="PF01063">
    <property type="entry name" value="Aminotran_4"/>
    <property type="match status" value="1"/>
</dbReference>
<feature type="region of interest" description="Disordered" evidence="1">
    <location>
        <begin position="403"/>
        <end position="427"/>
    </location>
</feature>
<dbReference type="HOGENOM" id="CLU_006493_6_2_10"/>
<dbReference type="InterPro" id="IPR015890">
    <property type="entry name" value="Chorismate_C"/>
</dbReference>
<evidence type="ECO:0000259" key="2">
    <source>
        <dbReference type="Pfam" id="PF00425"/>
    </source>
</evidence>
<protein>
    <submittedName>
        <fullName evidence="3">Para-aminobenzoate synthase, subunit I</fullName>
    </submittedName>
</protein>
<dbReference type="SUPFAM" id="SSF56322">
    <property type="entry name" value="ADC synthase"/>
    <property type="match status" value="1"/>
</dbReference>
<dbReference type="InterPro" id="IPR043131">
    <property type="entry name" value="BCAT-like_N"/>
</dbReference>
<gene>
    <name evidence="3" type="ordered locus">Ppha_0502</name>
</gene>
<dbReference type="InterPro" id="IPR005801">
    <property type="entry name" value="ADC_synthase"/>
</dbReference>
<dbReference type="InterPro" id="IPR036038">
    <property type="entry name" value="Aminotransferase-like"/>
</dbReference>
<keyword evidence="4" id="KW-1185">Reference proteome</keyword>
<dbReference type="STRING" id="324925.Ppha_0502"/>
<dbReference type="GO" id="GO:0000162">
    <property type="term" value="P:L-tryptophan biosynthetic process"/>
    <property type="evidence" value="ECO:0007669"/>
    <property type="project" value="TreeGrafter"/>
</dbReference>
<dbReference type="NCBIfam" id="TIGR00553">
    <property type="entry name" value="pabB"/>
    <property type="match status" value="1"/>
</dbReference>
<feature type="domain" description="Chorismate-utilising enzyme C-terminal" evidence="2">
    <location>
        <begin position="142"/>
        <end position="395"/>
    </location>
</feature>
<dbReference type="Pfam" id="PF00425">
    <property type="entry name" value="Chorismate_bind"/>
    <property type="match status" value="1"/>
</dbReference>
<evidence type="ECO:0000313" key="3">
    <source>
        <dbReference type="EMBL" id="ACF42828.1"/>
    </source>
</evidence>
<dbReference type="PANTHER" id="PTHR11236:SF50">
    <property type="entry name" value="AMINODEOXYCHORISMATE SYNTHASE COMPONENT 1"/>
    <property type="match status" value="1"/>
</dbReference>
<feature type="region of interest" description="Disordered" evidence="1">
    <location>
        <begin position="518"/>
        <end position="541"/>
    </location>
</feature>
<evidence type="ECO:0000313" key="4">
    <source>
        <dbReference type="Proteomes" id="UP000002724"/>
    </source>
</evidence>
<dbReference type="GO" id="GO:0009396">
    <property type="term" value="P:folic acid-containing compound biosynthetic process"/>
    <property type="evidence" value="ECO:0007669"/>
    <property type="project" value="InterPro"/>
</dbReference>
<dbReference type="eggNOG" id="COG0147">
    <property type="taxonomic scope" value="Bacteria"/>
</dbReference>
<organism evidence="3 4">
    <name type="scientific">Pelodictyon phaeoclathratiforme (strain DSM 5477 / BU-1)</name>
    <dbReference type="NCBI Taxonomy" id="324925"/>
    <lineage>
        <taxon>Bacteria</taxon>
        <taxon>Pseudomonadati</taxon>
        <taxon>Chlorobiota</taxon>
        <taxon>Chlorobiia</taxon>
        <taxon>Chlorobiales</taxon>
        <taxon>Chlorobiaceae</taxon>
        <taxon>Chlorobium/Pelodictyon group</taxon>
        <taxon>Pelodictyon</taxon>
    </lineage>
</organism>
<dbReference type="InterPro" id="IPR019999">
    <property type="entry name" value="Anth_synth_I-like"/>
</dbReference>
<dbReference type="PANTHER" id="PTHR11236">
    <property type="entry name" value="AMINOBENZOATE/ANTHRANILATE SYNTHASE"/>
    <property type="match status" value="1"/>
</dbReference>
<sequence>MKGESLFERLAATLATEGTLWLESAFCNEPEGGALLFSDPLEVVTLPTLNDIELFFRRIEEQSAAGFHLAGWLTYEAGYAFEERLLHGLSPDDPHLPPSPLGWFGVYREPERFSAAEVQELFAEPGPRSDLIITDLSFNLSEEEYGRKIERIKEQIAAGNLYQVNFTGRYRFTSNSEPTALFAALRGRQPSSYTACINSGGRTILSCSPELFFRRRGSLIETMPMKGTAPRGRTIEEDNRLREGLAGCQKNRAENLMIVDLLRNDLGRICKPGTVEAGDLFTIETWPTLHQLLSTIRGELREGIKLSELFRALYPSGSITGAPKISAMKLIQSLEPTSRGIYTGTIGYITPDSEMVFSVAIRTIELSGKQGTYGSGGGIVWDSDPQDEYRECQLKAKILTNPGRSRSAAATETGIAPGSDRAAQQPEEHRIQLIAPASAEDVVLGCNFGQTDAHHQPPGGVSGSEAGQHFGLFESLLWNGNYLWLDEHLQRLAASAATLGFPCDTAAATHLLHQLEEEMRHHGSQNSNPQPGQQQEHLRTEEQCRGAARCKVRLSLTREGSCSASYEPITVQGSTTPLRLCIAAEPTHSSNPLLRHKTTKRELYDHYFTLARQQGYDEILFHNERGEITEGAISTIFIRKGQQLCTPPLHCGLLNGIFRHYILATRPTATEKIITINDLATADAIFIANSVRGLRPATMCKNPPTMGPDT</sequence>
<dbReference type="PRINTS" id="PR00095">
    <property type="entry name" value="ANTSNTHASEI"/>
</dbReference>
<dbReference type="InterPro" id="IPR001544">
    <property type="entry name" value="Aminotrans_IV"/>
</dbReference>
<accession>B4SCZ4</accession>
<dbReference type="Gene3D" id="3.20.10.10">
    <property type="entry name" value="D-amino Acid Aminotransferase, subunit A, domain 2"/>
    <property type="match status" value="1"/>
</dbReference>
<dbReference type="SUPFAM" id="SSF56752">
    <property type="entry name" value="D-aminoacid aminotransferase-like PLP-dependent enzymes"/>
    <property type="match status" value="1"/>
</dbReference>
<dbReference type="Gene3D" id="3.60.120.10">
    <property type="entry name" value="Anthranilate synthase"/>
    <property type="match status" value="1"/>
</dbReference>
<dbReference type="KEGG" id="pph:Ppha_0502"/>
<feature type="compositionally biased region" description="Low complexity" evidence="1">
    <location>
        <begin position="524"/>
        <end position="535"/>
    </location>
</feature>
<dbReference type="Proteomes" id="UP000002724">
    <property type="component" value="Chromosome"/>
</dbReference>
<name>B4SCZ4_PELPB</name>
<dbReference type="eggNOG" id="COG0115">
    <property type="taxonomic scope" value="Bacteria"/>
</dbReference>
<dbReference type="AlphaFoldDB" id="B4SCZ4"/>
<evidence type="ECO:0000256" key="1">
    <source>
        <dbReference type="SAM" id="MobiDB-lite"/>
    </source>
</evidence>